<feature type="transmembrane region" description="Helical" evidence="1">
    <location>
        <begin position="136"/>
        <end position="152"/>
    </location>
</feature>
<feature type="transmembrane region" description="Helical" evidence="1">
    <location>
        <begin position="306"/>
        <end position="325"/>
    </location>
</feature>
<gene>
    <name evidence="2" type="ORF">ACFPJ6_14055</name>
</gene>
<feature type="transmembrane region" description="Helical" evidence="1">
    <location>
        <begin position="158"/>
        <end position="178"/>
    </location>
</feature>
<protein>
    <recommendedName>
        <fullName evidence="4">O-antigen ligase</fullName>
    </recommendedName>
</protein>
<keyword evidence="1" id="KW-1133">Transmembrane helix</keyword>
<keyword evidence="1" id="KW-0472">Membrane</keyword>
<evidence type="ECO:0000256" key="1">
    <source>
        <dbReference type="SAM" id="Phobius"/>
    </source>
</evidence>
<sequence>MSRTTTDGSTTTTAAAAVTTAAAAVTTTPAVSAVRVAAVAVLVCLAFAGVSGIPRAAQLGVLVVAATALAVTALARHASTRAAVPVAAAVTLLVSVPVTRVPNASTLLLLVLAALAALGTVGVVATSRRALPHGTWLWLALVGVLAAATLLAGHDGGLVGLLVVALAAFPVFVLTGVAGPDGHRLLASVVVALACTQAVLALVEPWLFPRHLWAPAQLGSAGQVVPLRNEVIGGLERSQGTLGHPLPLGMLLLVALALAAPLLRSRPWLRTGVQGLLLVGIVMAGARTALLVAVLLLALASAGRVSVARVLVATGAVGVAVVTALSTIDDLGDRAAAIESSGSFQHRLEALRSFERLLLWQDLRAVLLGNGYGSGAELRSAGLLQQDGFAAVDNQLVLTLSQGGLVALGLLTVLLVRALLRSGPEVRPAVLACLAMVVLFDVLLWPSTAALLALVLGLAMARGPSPAAADPAVPATRAP</sequence>
<reference evidence="3" key="1">
    <citation type="journal article" date="2019" name="Int. J. Syst. Evol. Microbiol.">
        <title>The Global Catalogue of Microorganisms (GCM) 10K type strain sequencing project: providing services to taxonomists for standard genome sequencing and annotation.</title>
        <authorList>
            <consortium name="The Broad Institute Genomics Platform"/>
            <consortium name="The Broad Institute Genome Sequencing Center for Infectious Disease"/>
            <person name="Wu L."/>
            <person name="Ma J."/>
        </authorList>
    </citation>
    <scope>NUCLEOTIDE SEQUENCE [LARGE SCALE GENOMIC DNA]</scope>
    <source>
        <strain evidence="3">CCUG 43114</strain>
    </source>
</reference>
<dbReference type="Proteomes" id="UP001596122">
    <property type="component" value="Unassembled WGS sequence"/>
</dbReference>
<feature type="transmembrane region" description="Helical" evidence="1">
    <location>
        <begin position="396"/>
        <end position="417"/>
    </location>
</feature>
<feature type="transmembrane region" description="Helical" evidence="1">
    <location>
        <begin position="56"/>
        <end position="75"/>
    </location>
</feature>
<comment type="caution">
    <text evidence="2">The sequence shown here is derived from an EMBL/GenBank/DDBJ whole genome shotgun (WGS) entry which is preliminary data.</text>
</comment>
<feature type="transmembrane region" description="Helical" evidence="1">
    <location>
        <begin position="33"/>
        <end position="50"/>
    </location>
</feature>
<organism evidence="2 3">
    <name type="scientific">Aquipuribacter nitratireducens</name>
    <dbReference type="NCBI Taxonomy" id="650104"/>
    <lineage>
        <taxon>Bacteria</taxon>
        <taxon>Bacillati</taxon>
        <taxon>Actinomycetota</taxon>
        <taxon>Actinomycetes</taxon>
        <taxon>Micrococcales</taxon>
        <taxon>Intrasporangiaceae</taxon>
        <taxon>Aquipuribacter</taxon>
    </lineage>
</organism>
<name>A0ABW0GRN3_9MICO</name>
<feature type="transmembrane region" description="Helical" evidence="1">
    <location>
        <begin position="185"/>
        <end position="203"/>
    </location>
</feature>
<feature type="transmembrane region" description="Helical" evidence="1">
    <location>
        <begin position="246"/>
        <end position="263"/>
    </location>
</feature>
<evidence type="ECO:0000313" key="2">
    <source>
        <dbReference type="EMBL" id="MFC5381904.1"/>
    </source>
</evidence>
<feature type="transmembrane region" description="Helical" evidence="1">
    <location>
        <begin position="429"/>
        <end position="456"/>
    </location>
</feature>
<accession>A0ABW0GRN3</accession>
<keyword evidence="1" id="KW-0812">Transmembrane</keyword>
<evidence type="ECO:0008006" key="4">
    <source>
        <dbReference type="Google" id="ProtNLM"/>
    </source>
</evidence>
<evidence type="ECO:0000313" key="3">
    <source>
        <dbReference type="Proteomes" id="UP001596122"/>
    </source>
</evidence>
<feature type="transmembrane region" description="Helical" evidence="1">
    <location>
        <begin position="275"/>
        <end position="300"/>
    </location>
</feature>
<dbReference type="EMBL" id="JBHSLD010000013">
    <property type="protein sequence ID" value="MFC5381904.1"/>
    <property type="molecule type" value="Genomic_DNA"/>
</dbReference>
<proteinExistence type="predicted"/>
<keyword evidence="3" id="KW-1185">Reference proteome</keyword>
<dbReference type="RefSeq" id="WP_340271028.1">
    <property type="nucleotide sequence ID" value="NZ_JBBEOG010000009.1"/>
</dbReference>
<feature type="transmembrane region" description="Helical" evidence="1">
    <location>
        <begin position="82"/>
        <end position="98"/>
    </location>
</feature>
<feature type="transmembrane region" description="Helical" evidence="1">
    <location>
        <begin position="104"/>
        <end position="124"/>
    </location>
</feature>